<dbReference type="InterPro" id="IPR050833">
    <property type="entry name" value="Poly_Biosynth_Transport"/>
</dbReference>
<comment type="caution">
    <text evidence="8">The sequence shown here is derived from an EMBL/GenBank/DDBJ whole genome shotgun (WGS) entry which is preliminary data.</text>
</comment>
<feature type="transmembrane region" description="Helical" evidence="7">
    <location>
        <begin position="379"/>
        <end position="399"/>
    </location>
</feature>
<keyword evidence="9" id="KW-1185">Reference proteome</keyword>
<feature type="transmembrane region" description="Helical" evidence="7">
    <location>
        <begin position="148"/>
        <end position="175"/>
    </location>
</feature>
<dbReference type="EMBL" id="PZZN01000003">
    <property type="protein sequence ID" value="PTM44923.1"/>
    <property type="molecule type" value="Genomic_DNA"/>
</dbReference>
<dbReference type="PANTHER" id="PTHR30250:SF10">
    <property type="entry name" value="LIPOPOLYSACCHARIDE BIOSYNTHESIS PROTEIN WZXC"/>
    <property type="match status" value="1"/>
</dbReference>
<keyword evidence="4 7" id="KW-0812">Transmembrane</keyword>
<comment type="similarity">
    <text evidence="2">Belongs to the polysaccharide synthase family.</text>
</comment>
<protein>
    <submittedName>
        <fullName evidence="8">Exopolysaccharide (Amylovoran) exporter</fullName>
    </submittedName>
</protein>
<proteinExistence type="inferred from homology"/>
<comment type="subcellular location">
    <subcellularLocation>
        <location evidence="1">Cell membrane</location>
        <topology evidence="1">Multi-pass membrane protein</topology>
    </subcellularLocation>
</comment>
<evidence type="ECO:0000256" key="3">
    <source>
        <dbReference type="ARBA" id="ARBA00022475"/>
    </source>
</evidence>
<dbReference type="PANTHER" id="PTHR30250">
    <property type="entry name" value="PST FAMILY PREDICTED COLANIC ACID TRANSPORTER"/>
    <property type="match status" value="1"/>
</dbReference>
<name>A0A2T4YNE0_9SPHN</name>
<organism evidence="8 9">
    <name type="scientific">Sphingomonas aerolata</name>
    <dbReference type="NCBI Taxonomy" id="185951"/>
    <lineage>
        <taxon>Bacteria</taxon>
        <taxon>Pseudomonadati</taxon>
        <taxon>Pseudomonadota</taxon>
        <taxon>Alphaproteobacteria</taxon>
        <taxon>Sphingomonadales</taxon>
        <taxon>Sphingomonadaceae</taxon>
        <taxon>Sphingomonas</taxon>
    </lineage>
</organism>
<feature type="transmembrane region" description="Helical" evidence="7">
    <location>
        <begin position="292"/>
        <end position="314"/>
    </location>
</feature>
<keyword evidence="5 7" id="KW-1133">Transmembrane helix</keyword>
<dbReference type="GO" id="GO:0005886">
    <property type="term" value="C:plasma membrane"/>
    <property type="evidence" value="ECO:0007669"/>
    <property type="project" value="UniProtKB-SubCell"/>
</dbReference>
<feature type="transmembrane region" description="Helical" evidence="7">
    <location>
        <begin position="75"/>
        <end position="97"/>
    </location>
</feature>
<feature type="transmembrane region" description="Helical" evidence="7">
    <location>
        <begin position="355"/>
        <end position="373"/>
    </location>
</feature>
<evidence type="ECO:0000256" key="1">
    <source>
        <dbReference type="ARBA" id="ARBA00004651"/>
    </source>
</evidence>
<feature type="transmembrane region" description="Helical" evidence="7">
    <location>
        <begin position="109"/>
        <end position="128"/>
    </location>
</feature>
<evidence type="ECO:0000256" key="7">
    <source>
        <dbReference type="SAM" id="Phobius"/>
    </source>
</evidence>
<gene>
    <name evidence="8" type="ORF">C8J24_3139</name>
</gene>
<evidence type="ECO:0000256" key="5">
    <source>
        <dbReference type="ARBA" id="ARBA00022989"/>
    </source>
</evidence>
<feature type="transmembrane region" description="Helical" evidence="7">
    <location>
        <begin position="411"/>
        <end position="432"/>
    </location>
</feature>
<keyword evidence="3" id="KW-1003">Cell membrane</keyword>
<dbReference type="RefSeq" id="WP_107933788.1">
    <property type="nucleotide sequence ID" value="NZ_PZZN01000003.1"/>
</dbReference>
<accession>A0A2T4YNE0</accession>
<keyword evidence="6 7" id="KW-0472">Membrane</keyword>
<feature type="transmembrane region" description="Helical" evidence="7">
    <location>
        <begin position="33"/>
        <end position="55"/>
    </location>
</feature>
<evidence type="ECO:0000256" key="4">
    <source>
        <dbReference type="ARBA" id="ARBA00022692"/>
    </source>
</evidence>
<evidence type="ECO:0000256" key="6">
    <source>
        <dbReference type="ARBA" id="ARBA00023136"/>
    </source>
</evidence>
<dbReference type="Proteomes" id="UP000240996">
    <property type="component" value="Unassembled WGS sequence"/>
</dbReference>
<evidence type="ECO:0000313" key="9">
    <source>
        <dbReference type="Proteomes" id="UP000240996"/>
    </source>
</evidence>
<feature type="transmembrane region" description="Helical" evidence="7">
    <location>
        <begin position="320"/>
        <end position="343"/>
    </location>
</feature>
<feature type="transmembrane region" description="Helical" evidence="7">
    <location>
        <begin position="6"/>
        <end position="26"/>
    </location>
</feature>
<evidence type="ECO:0000313" key="8">
    <source>
        <dbReference type="EMBL" id="PTM44923.1"/>
    </source>
</evidence>
<dbReference type="Pfam" id="PF13440">
    <property type="entry name" value="Polysacc_synt_3"/>
    <property type="match status" value="1"/>
</dbReference>
<reference evidence="8 9" key="1">
    <citation type="submission" date="2018-04" db="EMBL/GenBank/DDBJ databases">
        <title>Genomic Encyclopedia of Type Strains, Phase III (KMG-III): the genomes of soil and plant-associated and newly described type strains.</title>
        <authorList>
            <person name="Whitman W."/>
        </authorList>
    </citation>
    <scope>NUCLEOTIDE SEQUENCE [LARGE SCALE GENOMIC DNA]</scope>
    <source>
        <strain evidence="8 9">NW12</strain>
    </source>
</reference>
<sequence>MKNRDGVWTVAATGIGAVFQIAQMAIAARYLSAIEFGILAIVAVSANIVLAFQDMGLSSFCVHLGDADRRSHSTLFWTSAAFGLVSAIGMFLLSGLLSSLYKMPSAQPLFMLVALNLFLVGVSGQYQANLIRTFKARRLAQYEIVGRIVAFGATTGLLALHVLGPGAIIAGMVVFTTSKLALMSVTAPRETRPHYEFDRSLAPRALAFGANQAGSQVISQIRAQADQLIVSGIFGPRAAGTYYLAKELVSYPMRFMQPLIARLTLPSFALLQGDRGELQAAFLLSVRRTSTLSGLTFAGVAVLSPWLVEIMYGLRFIQAVPIVIALATFGAVRPIGLSIGMLAQATGRAGHELRWTLISSSISILPLLGLMLLKPAPLAFAVAASAVQVLVTIAAHPFFVRPLEPVPFRAYIQSAAPSLILAVVGVLAASVINLPSLHSIWLSVH</sequence>
<evidence type="ECO:0000256" key="2">
    <source>
        <dbReference type="ARBA" id="ARBA00007430"/>
    </source>
</evidence>
<dbReference type="AlphaFoldDB" id="A0A2T4YNE0"/>